<protein>
    <submittedName>
        <fullName evidence="1">Uncharacterized protein</fullName>
    </submittedName>
</protein>
<reference evidence="1 2" key="1">
    <citation type="submission" date="2017-08" db="EMBL/GenBank/DDBJ databases">
        <title>Pleomorphomonas carboxidotrophicus sp. nov., a new mesophilic hydrogenogenic carboxidotroph.</title>
        <authorList>
            <person name="Esquivel-Elizondo S."/>
            <person name="Krajmalnik-Brown R."/>
            <person name="Maldonado J."/>
        </authorList>
    </citation>
    <scope>NUCLEOTIDE SEQUENCE [LARGE SCALE GENOMIC DNA]</scope>
    <source>
        <strain evidence="1 2">SVCO-16</strain>
    </source>
</reference>
<dbReference type="EMBL" id="NQVN01000009">
    <property type="protein sequence ID" value="PIO98611.1"/>
    <property type="molecule type" value="Genomic_DNA"/>
</dbReference>
<organism evidence="1 2">
    <name type="scientific">Pleomorphomonas carboxyditropha</name>
    <dbReference type="NCBI Taxonomy" id="2023338"/>
    <lineage>
        <taxon>Bacteria</taxon>
        <taxon>Pseudomonadati</taxon>
        <taxon>Pseudomonadota</taxon>
        <taxon>Alphaproteobacteria</taxon>
        <taxon>Hyphomicrobiales</taxon>
        <taxon>Pleomorphomonadaceae</taxon>
        <taxon>Pleomorphomonas</taxon>
    </lineage>
</organism>
<sequence length="80" mass="8877">MSIDFTEAEVRALVAMRELTVSRVDGGWEREGDLMSPPVTIPDAIMAPLVVRGLAEVLEDDMGVYAQLTVLGNELMRSRW</sequence>
<gene>
    <name evidence="1" type="ORF">CJ014_14940</name>
</gene>
<evidence type="ECO:0000313" key="1">
    <source>
        <dbReference type="EMBL" id="PIO98611.1"/>
    </source>
</evidence>
<comment type="caution">
    <text evidence="1">The sequence shown here is derived from an EMBL/GenBank/DDBJ whole genome shotgun (WGS) entry which is preliminary data.</text>
</comment>
<dbReference type="Proteomes" id="UP000231070">
    <property type="component" value="Unassembled WGS sequence"/>
</dbReference>
<proteinExistence type="predicted"/>
<evidence type="ECO:0000313" key="2">
    <source>
        <dbReference type="Proteomes" id="UP000231070"/>
    </source>
</evidence>
<keyword evidence="2" id="KW-1185">Reference proteome</keyword>
<dbReference type="RefSeq" id="WP_100081286.1">
    <property type="nucleotide sequence ID" value="NZ_NQVN01000009.1"/>
</dbReference>
<dbReference type="AlphaFoldDB" id="A0A2G9WV72"/>
<name>A0A2G9WV72_9HYPH</name>
<accession>A0A2G9WV72</accession>